<keyword evidence="2" id="KW-1133">Transmembrane helix</keyword>
<keyword evidence="2" id="KW-0472">Membrane</keyword>
<evidence type="ECO:0000256" key="2">
    <source>
        <dbReference type="SAM" id="Phobius"/>
    </source>
</evidence>
<dbReference type="InterPro" id="IPR000917">
    <property type="entry name" value="Sulfatase_N"/>
</dbReference>
<dbReference type="AlphaFoldDB" id="A0A848G526"/>
<evidence type="ECO:0000313" key="5">
    <source>
        <dbReference type="Proteomes" id="UP000580043"/>
    </source>
</evidence>
<evidence type="ECO:0000313" key="4">
    <source>
        <dbReference type="EMBL" id="NML26045.1"/>
    </source>
</evidence>
<dbReference type="Pfam" id="PF00884">
    <property type="entry name" value="Sulfatase"/>
    <property type="match status" value="1"/>
</dbReference>
<evidence type="ECO:0000256" key="1">
    <source>
        <dbReference type="SAM" id="MobiDB-lite"/>
    </source>
</evidence>
<feature type="domain" description="Sulfatase N-terminal" evidence="3">
    <location>
        <begin position="239"/>
        <end position="512"/>
    </location>
</feature>
<dbReference type="GO" id="GO:0016787">
    <property type="term" value="F:hydrolase activity"/>
    <property type="evidence" value="ECO:0007669"/>
    <property type="project" value="UniProtKB-KW"/>
</dbReference>
<dbReference type="Gene3D" id="3.40.720.10">
    <property type="entry name" value="Alkaline Phosphatase, subunit A"/>
    <property type="match status" value="1"/>
</dbReference>
<accession>A0A848G526</accession>
<feature type="transmembrane region" description="Helical" evidence="2">
    <location>
        <begin position="155"/>
        <end position="175"/>
    </location>
</feature>
<keyword evidence="4" id="KW-0378">Hydrolase</keyword>
<dbReference type="GO" id="GO:0016776">
    <property type="term" value="F:phosphotransferase activity, phosphate group as acceptor"/>
    <property type="evidence" value="ECO:0007669"/>
    <property type="project" value="TreeGrafter"/>
</dbReference>
<dbReference type="GO" id="GO:0009244">
    <property type="term" value="P:lipopolysaccharide core region biosynthetic process"/>
    <property type="evidence" value="ECO:0007669"/>
    <property type="project" value="TreeGrafter"/>
</dbReference>
<organism evidence="4 5">
    <name type="scientific">Zoogloea dura</name>
    <dbReference type="NCBI Taxonomy" id="2728840"/>
    <lineage>
        <taxon>Bacteria</taxon>
        <taxon>Pseudomonadati</taxon>
        <taxon>Pseudomonadota</taxon>
        <taxon>Betaproteobacteria</taxon>
        <taxon>Rhodocyclales</taxon>
        <taxon>Zoogloeaceae</taxon>
        <taxon>Zoogloea</taxon>
    </lineage>
</organism>
<dbReference type="Proteomes" id="UP000580043">
    <property type="component" value="Unassembled WGS sequence"/>
</dbReference>
<keyword evidence="5" id="KW-1185">Reference proteome</keyword>
<name>A0A848G526_9RHOO</name>
<reference evidence="4 5" key="1">
    <citation type="submission" date="2020-04" db="EMBL/GenBank/DDBJ databases">
        <title>Zoogloea sp. G-4-1-14 isolated from soil.</title>
        <authorList>
            <person name="Dahal R.H."/>
        </authorList>
    </citation>
    <scope>NUCLEOTIDE SEQUENCE [LARGE SCALE GENOMIC DNA]</scope>
    <source>
        <strain evidence="4 5">G-4-1-14</strain>
    </source>
</reference>
<feature type="transmembrane region" description="Helical" evidence="2">
    <location>
        <begin position="82"/>
        <end position="103"/>
    </location>
</feature>
<protein>
    <submittedName>
        <fullName evidence="4">Sulfatase-like hydrolase/transferase</fullName>
    </submittedName>
</protein>
<keyword evidence="4" id="KW-0808">Transferase</keyword>
<proteinExistence type="predicted"/>
<dbReference type="GO" id="GO:0005886">
    <property type="term" value="C:plasma membrane"/>
    <property type="evidence" value="ECO:0007669"/>
    <property type="project" value="UniProtKB-SubCell"/>
</dbReference>
<dbReference type="SUPFAM" id="SSF53649">
    <property type="entry name" value="Alkaline phosphatase-like"/>
    <property type="match status" value="1"/>
</dbReference>
<keyword evidence="2" id="KW-0812">Transmembrane</keyword>
<comment type="caution">
    <text evidence="4">The sequence shown here is derived from an EMBL/GenBank/DDBJ whole genome shotgun (WGS) entry which is preliminary data.</text>
</comment>
<feature type="region of interest" description="Disordered" evidence="1">
    <location>
        <begin position="514"/>
        <end position="545"/>
    </location>
</feature>
<gene>
    <name evidence="4" type="ORF">HHL15_09845</name>
</gene>
<dbReference type="EMBL" id="JABBGA010000006">
    <property type="protein sequence ID" value="NML26045.1"/>
    <property type="molecule type" value="Genomic_DNA"/>
</dbReference>
<dbReference type="PANTHER" id="PTHR30443:SF2">
    <property type="entry name" value="PHOSPHOETHANOLAMINE TRANSFERASE EPTC"/>
    <property type="match status" value="1"/>
</dbReference>
<evidence type="ECO:0000259" key="3">
    <source>
        <dbReference type="Pfam" id="PF00884"/>
    </source>
</evidence>
<feature type="transmembrane region" description="Helical" evidence="2">
    <location>
        <begin position="20"/>
        <end position="38"/>
    </location>
</feature>
<feature type="transmembrane region" description="Helical" evidence="2">
    <location>
        <begin position="45"/>
        <end position="62"/>
    </location>
</feature>
<dbReference type="InterPro" id="IPR040423">
    <property type="entry name" value="PEA_transferase"/>
</dbReference>
<sequence>MRVFESTLVRGQSAWSQWRLRALVFVAALVPMLIWLLVDARLARPWQAAGWAGLCALLAAAAPGRWLKWGGYLQILMLPLTLGWLAAVAVTGMGPSTASLGSVTNGAYREVMTASRVVMMNHDFRIVASAVALAVMAMGWALWRAGPVVQQRGVSMIFLLALVPGSAAVLDVGGFREYAKLAGSEARVGVVWLSHLEMLKEAGRVLLNQSAMGGRAESIATRSAGQAVKTFDFFPGVGVFIVGESLRADALMKPGRGPWSERLAQRLDEGLGLRLPDACAGGNGTFVSYPRLVTAVDVADEAGAARGPTLLAIAKAAGARTAYLNNHEIWVVPEAGHDFTQKISSMDVNTFDEVAIEAMGDFLKRTDAPSKAVLIHLYGQHFFYEQRYPAALFPGEPKGLESDALSELRYQRAAEYGAKVLLQAAQELDRLSVPAFLVFTSDHGEHLPSDGTGKRFHAGPTSALGDSVVPVLVLWNKAFRDSGRQHLLDRFGRERGLIAHQDAARAWLALSGRPGGLEPSPHPQTWGALDRGQRTGPVSCSELKP</sequence>
<feature type="transmembrane region" description="Helical" evidence="2">
    <location>
        <begin position="124"/>
        <end position="143"/>
    </location>
</feature>
<dbReference type="RefSeq" id="WP_169145591.1">
    <property type="nucleotide sequence ID" value="NZ_JABBGA010000006.1"/>
</dbReference>
<dbReference type="PANTHER" id="PTHR30443">
    <property type="entry name" value="INNER MEMBRANE PROTEIN"/>
    <property type="match status" value="1"/>
</dbReference>
<dbReference type="InterPro" id="IPR017850">
    <property type="entry name" value="Alkaline_phosphatase_core_sf"/>
</dbReference>